<evidence type="ECO:0000313" key="3">
    <source>
        <dbReference type="Proteomes" id="UP000293638"/>
    </source>
</evidence>
<organism evidence="2 3">
    <name type="scientific">Motilibacter rhizosphaerae</name>
    <dbReference type="NCBI Taxonomy" id="598652"/>
    <lineage>
        <taxon>Bacteria</taxon>
        <taxon>Bacillati</taxon>
        <taxon>Actinomycetota</taxon>
        <taxon>Actinomycetes</taxon>
        <taxon>Motilibacterales</taxon>
        <taxon>Motilibacteraceae</taxon>
        <taxon>Motilibacter</taxon>
    </lineage>
</organism>
<dbReference type="Proteomes" id="UP000293638">
    <property type="component" value="Unassembled WGS sequence"/>
</dbReference>
<proteinExistence type="predicted"/>
<feature type="region of interest" description="Disordered" evidence="1">
    <location>
        <begin position="54"/>
        <end position="77"/>
    </location>
</feature>
<comment type="caution">
    <text evidence="2">The sequence shown here is derived from an EMBL/GenBank/DDBJ whole genome shotgun (WGS) entry which is preliminary data.</text>
</comment>
<dbReference type="AlphaFoldDB" id="A0A4Q7NRG8"/>
<sequence>MSSSTAAAARTGRACFGGTTARDITIRVRAQLYTSSAYPRPTTALRAWASPSLPTVGTAKATDHGAIPVQDSEPCRP</sequence>
<name>A0A4Q7NRG8_9ACTN</name>
<reference evidence="2 3" key="1">
    <citation type="submission" date="2019-02" db="EMBL/GenBank/DDBJ databases">
        <title>Genomic Encyclopedia of Type Strains, Phase IV (KMG-IV): sequencing the most valuable type-strain genomes for metagenomic binning, comparative biology and taxonomic classification.</title>
        <authorList>
            <person name="Goeker M."/>
        </authorList>
    </citation>
    <scope>NUCLEOTIDE SEQUENCE [LARGE SCALE GENOMIC DNA]</scope>
    <source>
        <strain evidence="2 3">DSM 45622</strain>
    </source>
</reference>
<accession>A0A4Q7NRG8</accession>
<gene>
    <name evidence="2" type="ORF">EV189_1428</name>
</gene>
<keyword evidence="3" id="KW-1185">Reference proteome</keyword>
<protein>
    <submittedName>
        <fullName evidence="2">Uncharacterized protein</fullName>
    </submittedName>
</protein>
<evidence type="ECO:0000256" key="1">
    <source>
        <dbReference type="SAM" id="MobiDB-lite"/>
    </source>
</evidence>
<evidence type="ECO:0000313" key="2">
    <source>
        <dbReference type="EMBL" id="RZS89657.1"/>
    </source>
</evidence>
<dbReference type="RefSeq" id="WP_165400170.1">
    <property type="nucleotide sequence ID" value="NZ_SGXD01000002.1"/>
</dbReference>
<dbReference type="EMBL" id="SGXD01000002">
    <property type="protein sequence ID" value="RZS89657.1"/>
    <property type="molecule type" value="Genomic_DNA"/>
</dbReference>